<proteinExistence type="predicted"/>
<comment type="caution">
    <text evidence="1">The sequence shown here is derived from an EMBL/GenBank/DDBJ whole genome shotgun (WGS) entry which is preliminary data.</text>
</comment>
<reference evidence="1 2" key="1">
    <citation type="submission" date="2012-10" db="EMBL/GenBank/DDBJ databases">
        <title>Genome sequencing of Tanticharoenia sakaeratensis NBRC 103193.</title>
        <authorList>
            <person name="Azuma Y."/>
            <person name="Hadano H."/>
            <person name="Hirakawa H."/>
            <person name="Matsushita K."/>
        </authorList>
    </citation>
    <scope>NUCLEOTIDE SEQUENCE [LARGE SCALE GENOMIC DNA]</scope>
    <source>
        <strain evidence="1 2">NBRC 103193</strain>
    </source>
</reference>
<evidence type="ECO:0000313" key="2">
    <source>
        <dbReference type="Proteomes" id="UP000032679"/>
    </source>
</evidence>
<dbReference type="AlphaFoldDB" id="A0A0D6MHL4"/>
<gene>
    <name evidence="1" type="ORF">Tasa_005_042</name>
</gene>
<name>A0A0D6MHL4_9PROT</name>
<dbReference type="EMBL" id="BALE01000005">
    <property type="protein sequence ID" value="GAN53127.1"/>
    <property type="molecule type" value="Genomic_DNA"/>
</dbReference>
<keyword evidence="2" id="KW-1185">Reference proteome</keyword>
<dbReference type="Proteomes" id="UP000032679">
    <property type="component" value="Unassembled WGS sequence"/>
</dbReference>
<evidence type="ECO:0000313" key="1">
    <source>
        <dbReference type="EMBL" id="GAN53127.1"/>
    </source>
</evidence>
<protein>
    <submittedName>
        <fullName evidence="1">Uncharacterized protein</fullName>
    </submittedName>
</protein>
<dbReference type="STRING" id="1231623.Tasa_005_042"/>
<organism evidence="1 2">
    <name type="scientific">Tanticharoenia sakaeratensis NBRC 103193</name>
    <dbReference type="NCBI Taxonomy" id="1231623"/>
    <lineage>
        <taxon>Bacteria</taxon>
        <taxon>Pseudomonadati</taxon>
        <taxon>Pseudomonadota</taxon>
        <taxon>Alphaproteobacteria</taxon>
        <taxon>Acetobacterales</taxon>
        <taxon>Acetobacteraceae</taxon>
        <taxon>Tanticharoenia</taxon>
    </lineage>
</organism>
<accession>A0A0D6MHL4</accession>
<sequence length="69" mass="7984">MSERVPAARQAKVRLLADQKNLEVQQDRFALTVLVDRLERAARTVLIARLTVLAERDDRFGIILKRLTR</sequence>